<feature type="coiled-coil region" evidence="1">
    <location>
        <begin position="54"/>
        <end position="81"/>
    </location>
</feature>
<dbReference type="Proteomes" id="UP000556201">
    <property type="component" value="Unassembled WGS sequence"/>
</dbReference>
<evidence type="ECO:0000313" key="3">
    <source>
        <dbReference type="Proteomes" id="UP000556201"/>
    </source>
</evidence>
<organism evidence="2 3">
    <name type="scientific">Brevundimonas vesicularis</name>
    <name type="common">Pseudomonas vesicularis</name>
    <dbReference type="NCBI Taxonomy" id="41276"/>
    <lineage>
        <taxon>Bacteria</taxon>
        <taxon>Pseudomonadati</taxon>
        <taxon>Pseudomonadota</taxon>
        <taxon>Alphaproteobacteria</taxon>
        <taxon>Caulobacterales</taxon>
        <taxon>Caulobacteraceae</taxon>
        <taxon>Brevundimonas</taxon>
    </lineage>
</organism>
<comment type="caution">
    <text evidence="2">The sequence shown here is derived from an EMBL/GenBank/DDBJ whole genome shotgun (WGS) entry which is preliminary data.</text>
</comment>
<dbReference type="RefSeq" id="WP_184278435.1">
    <property type="nucleotide sequence ID" value="NZ_JACHLJ010000001.1"/>
</dbReference>
<keyword evidence="1" id="KW-0175">Coiled coil</keyword>
<reference evidence="2 3" key="1">
    <citation type="submission" date="2020-08" db="EMBL/GenBank/DDBJ databases">
        <title>Functional genomics of gut bacteria from endangered species of beetles.</title>
        <authorList>
            <person name="Carlos-Shanley C."/>
        </authorList>
    </citation>
    <scope>NUCLEOTIDE SEQUENCE [LARGE SCALE GENOMIC DNA]</scope>
    <source>
        <strain evidence="2 3">S00192</strain>
    </source>
</reference>
<evidence type="ECO:0000313" key="2">
    <source>
        <dbReference type="EMBL" id="MBB5770834.1"/>
    </source>
</evidence>
<sequence>MTAPSNANTSGLEAEKRLKAIAAAVEFGPGNGIHFREEGAVTLAADIREVFVTAASAQARIDAAEARADRLAKALEDIENVADSFCDDSADLLAGQIRIRTRAALQQETQP</sequence>
<gene>
    <name evidence="2" type="ORF">HNP47_000803</name>
</gene>
<proteinExistence type="predicted"/>
<dbReference type="AlphaFoldDB" id="A0A7W9L4Z4"/>
<protein>
    <submittedName>
        <fullName evidence="2">Uncharacterized protein</fullName>
    </submittedName>
</protein>
<accession>A0A7W9L4Z4</accession>
<name>A0A7W9L4Z4_BREVE</name>
<dbReference type="EMBL" id="JACHLJ010000001">
    <property type="protein sequence ID" value="MBB5770834.1"/>
    <property type="molecule type" value="Genomic_DNA"/>
</dbReference>
<evidence type="ECO:0000256" key="1">
    <source>
        <dbReference type="SAM" id="Coils"/>
    </source>
</evidence>